<keyword evidence="3" id="KW-0210">Decarboxylase</keyword>
<dbReference type="PANTHER" id="PTHR11999:SF70">
    <property type="entry name" value="MIP05841P"/>
    <property type="match status" value="1"/>
</dbReference>
<organism evidence="8 9">
    <name type="scientific">Glutinoglossum americanum</name>
    <dbReference type="NCBI Taxonomy" id="1670608"/>
    <lineage>
        <taxon>Eukaryota</taxon>
        <taxon>Fungi</taxon>
        <taxon>Dikarya</taxon>
        <taxon>Ascomycota</taxon>
        <taxon>Pezizomycotina</taxon>
        <taxon>Geoglossomycetes</taxon>
        <taxon>Geoglossales</taxon>
        <taxon>Geoglossaceae</taxon>
        <taxon>Glutinoglossum</taxon>
    </lineage>
</organism>
<evidence type="ECO:0000313" key="9">
    <source>
        <dbReference type="Proteomes" id="UP000698800"/>
    </source>
</evidence>
<dbReference type="InterPro" id="IPR015422">
    <property type="entry name" value="PyrdxlP-dep_Trfase_small"/>
</dbReference>
<keyword evidence="5" id="KW-0456">Lyase</keyword>
<dbReference type="GO" id="GO:0030170">
    <property type="term" value="F:pyridoxal phosphate binding"/>
    <property type="evidence" value="ECO:0007669"/>
    <property type="project" value="InterPro"/>
</dbReference>
<evidence type="ECO:0000313" key="8">
    <source>
        <dbReference type="EMBL" id="KAH0533763.1"/>
    </source>
</evidence>
<comment type="cofactor">
    <cofactor evidence="1 6">
        <name>pyridoxal 5'-phosphate</name>
        <dbReference type="ChEBI" id="CHEBI:597326"/>
    </cofactor>
</comment>
<dbReference type="InterPro" id="IPR015421">
    <property type="entry name" value="PyrdxlP-dep_Trfase_major"/>
</dbReference>
<evidence type="ECO:0000256" key="6">
    <source>
        <dbReference type="PIRSR" id="PIRSR602129-50"/>
    </source>
</evidence>
<keyword evidence="7" id="KW-0812">Transmembrane</keyword>
<dbReference type="GO" id="GO:0006520">
    <property type="term" value="P:amino acid metabolic process"/>
    <property type="evidence" value="ECO:0007669"/>
    <property type="project" value="InterPro"/>
</dbReference>
<accession>A0A9P8HW07</accession>
<dbReference type="GO" id="GO:0016831">
    <property type="term" value="F:carboxy-lyase activity"/>
    <property type="evidence" value="ECO:0007669"/>
    <property type="project" value="UniProtKB-KW"/>
</dbReference>
<dbReference type="PANTHER" id="PTHR11999">
    <property type="entry name" value="GROUP II PYRIDOXAL-5-PHOSPHATE DECARBOXYLASE"/>
    <property type="match status" value="1"/>
</dbReference>
<evidence type="ECO:0000256" key="7">
    <source>
        <dbReference type="SAM" id="Phobius"/>
    </source>
</evidence>
<dbReference type="SUPFAM" id="SSF57845">
    <property type="entry name" value="B-box zinc-binding domain"/>
    <property type="match status" value="1"/>
</dbReference>
<evidence type="ECO:0000256" key="5">
    <source>
        <dbReference type="ARBA" id="ARBA00023239"/>
    </source>
</evidence>
<dbReference type="AlphaFoldDB" id="A0A9P8HW07"/>
<keyword evidence="9" id="KW-1185">Reference proteome</keyword>
<feature type="modified residue" description="N6-(pyridoxal phosphate)lysine" evidence="6">
    <location>
        <position position="440"/>
    </location>
</feature>
<dbReference type="CDD" id="cd06450">
    <property type="entry name" value="DOPA_deC_like"/>
    <property type="match status" value="1"/>
</dbReference>
<gene>
    <name evidence="8" type="ORF">FGG08_007570</name>
</gene>
<dbReference type="Gene3D" id="1.20.1340.10">
    <property type="entry name" value="dopa decarboxylase, N-terminal domain"/>
    <property type="match status" value="1"/>
</dbReference>
<evidence type="ECO:0008006" key="10">
    <source>
        <dbReference type="Google" id="ProtNLM"/>
    </source>
</evidence>
<dbReference type="Proteomes" id="UP000698800">
    <property type="component" value="Unassembled WGS sequence"/>
</dbReference>
<keyword evidence="7" id="KW-1133">Transmembrane helix</keyword>
<dbReference type="GO" id="GO:0019752">
    <property type="term" value="P:carboxylic acid metabolic process"/>
    <property type="evidence" value="ECO:0007669"/>
    <property type="project" value="InterPro"/>
</dbReference>
<protein>
    <recommendedName>
        <fullName evidence="10">Aromatic-L-amino-acid decarboxylase</fullName>
    </recommendedName>
</protein>
<evidence type="ECO:0000256" key="1">
    <source>
        <dbReference type="ARBA" id="ARBA00001933"/>
    </source>
</evidence>
<name>A0A9P8HW07_9PEZI</name>
<evidence type="ECO:0000256" key="3">
    <source>
        <dbReference type="ARBA" id="ARBA00022793"/>
    </source>
</evidence>
<evidence type="ECO:0000256" key="4">
    <source>
        <dbReference type="ARBA" id="ARBA00022898"/>
    </source>
</evidence>
<comment type="caution">
    <text evidence="8">The sequence shown here is derived from an EMBL/GenBank/DDBJ whole genome shotgun (WGS) entry which is preliminary data.</text>
</comment>
<dbReference type="InterPro" id="IPR015424">
    <property type="entry name" value="PyrdxlP-dep_Trfase"/>
</dbReference>
<dbReference type="CDD" id="cd19756">
    <property type="entry name" value="Bbox2"/>
    <property type="match status" value="1"/>
</dbReference>
<dbReference type="GO" id="GO:0005737">
    <property type="term" value="C:cytoplasm"/>
    <property type="evidence" value="ECO:0007669"/>
    <property type="project" value="TreeGrafter"/>
</dbReference>
<dbReference type="EMBL" id="JAGHQL010000360">
    <property type="protein sequence ID" value="KAH0533763.1"/>
    <property type="molecule type" value="Genomic_DNA"/>
</dbReference>
<reference evidence="8" key="1">
    <citation type="submission" date="2021-03" db="EMBL/GenBank/DDBJ databases">
        <title>Comparative genomics and phylogenomic investigation of the class Geoglossomycetes provide insights into ecological specialization and systematics.</title>
        <authorList>
            <person name="Melie T."/>
            <person name="Pirro S."/>
            <person name="Miller A.N."/>
            <person name="Quandt A."/>
        </authorList>
    </citation>
    <scope>NUCLEOTIDE SEQUENCE</scope>
    <source>
        <strain evidence="8">GBOQ0MN5Z8</strain>
    </source>
</reference>
<evidence type="ECO:0000256" key="2">
    <source>
        <dbReference type="ARBA" id="ARBA00009533"/>
    </source>
</evidence>
<feature type="transmembrane region" description="Helical" evidence="7">
    <location>
        <begin position="108"/>
        <end position="125"/>
    </location>
</feature>
<sequence length="617" mass="68029">MKCARHPDIETELSCTRCETPICPKCLVVGAVGMLCKACAGGGNVLFEVAPARLLLAALLGIAAGTVAGVIIQHIGFFLFFISPAIGGAVGQAILWATKGRRGKKVEVLAGVSVVGGGLLSAYLTGDWHRYWHNPISAIWFIIGMVLCTDQFRANAHTLVDWMADYLRDVEQYPVKSSVKPGEILAELPASPPEQGEPFADIFADFQETIMPGITHWQHPLFCAYFPANSSPPSVLAEMLTATLGAQCMIWETSPAAAELEERCMEWLQELIGLPGEFVGVIQDTASTATLSALLSARERASGFTVNHTGLYDSPRYVVYASQEAHSSIDKAVRIAGLGTDNLRKISVDENYALKPEALIEAIKHDQAQGMVPLCIIASLGTTSSTAVDPLAEIGRIARDENLWLHVDAAYAGSALILPELREYLEEIETVDSFVFNPHKWLFTNFDCSAYFVQDKAALIRTFEILPEYLKTGHASEVNNYRDWGVPLGRRFRALKLWFVMRSYGVEGLRTRIRQHIAWAYLFRSWIESTLDFEVLAPSPFGLVCFRYTPIGTTEAERDELNAALKERINASGELYITHTKLGGRYTLRMVIGQTEVTLAHIKKAWEIIQSTAHSLC</sequence>
<feature type="transmembrane region" description="Helical" evidence="7">
    <location>
        <begin position="54"/>
        <end position="72"/>
    </location>
</feature>
<dbReference type="SUPFAM" id="SSF53383">
    <property type="entry name" value="PLP-dependent transferases"/>
    <property type="match status" value="1"/>
</dbReference>
<dbReference type="Gene3D" id="3.90.1150.10">
    <property type="entry name" value="Aspartate Aminotransferase, domain 1"/>
    <property type="match status" value="1"/>
</dbReference>
<comment type="similarity">
    <text evidence="2">Belongs to the group II decarboxylase family.</text>
</comment>
<keyword evidence="7" id="KW-0472">Membrane</keyword>
<proteinExistence type="inferred from homology"/>
<keyword evidence="4 6" id="KW-0663">Pyridoxal phosphate</keyword>
<dbReference type="Pfam" id="PF00282">
    <property type="entry name" value="Pyridoxal_deC"/>
    <property type="match status" value="1"/>
</dbReference>
<dbReference type="InterPro" id="IPR002129">
    <property type="entry name" value="PyrdxlP-dep_de-COase"/>
</dbReference>
<dbReference type="Gene3D" id="3.40.640.10">
    <property type="entry name" value="Type I PLP-dependent aspartate aminotransferase-like (Major domain)"/>
    <property type="match status" value="1"/>
</dbReference>
<dbReference type="OrthoDB" id="639767at2759"/>
<dbReference type="InterPro" id="IPR010977">
    <property type="entry name" value="Aromatic_deC"/>
</dbReference>
<feature type="transmembrane region" description="Helical" evidence="7">
    <location>
        <begin position="78"/>
        <end position="96"/>
    </location>
</feature>
<dbReference type="PRINTS" id="PR00800">
    <property type="entry name" value="YHDCRBOXLASE"/>
</dbReference>